<proteinExistence type="predicted"/>
<dbReference type="EMBL" id="VYZG01002387">
    <property type="protein sequence ID" value="NWQ82551.1"/>
    <property type="molecule type" value="Genomic_DNA"/>
</dbReference>
<feature type="compositionally biased region" description="Low complexity" evidence="5">
    <location>
        <begin position="236"/>
        <end position="253"/>
    </location>
</feature>
<feature type="non-terminal residue" evidence="7">
    <location>
        <position position="1"/>
    </location>
</feature>
<feature type="region of interest" description="Disordered" evidence="5">
    <location>
        <begin position="344"/>
        <end position="367"/>
    </location>
</feature>
<evidence type="ECO:0000256" key="4">
    <source>
        <dbReference type="ARBA" id="ARBA00023212"/>
    </source>
</evidence>
<name>A0A7K4S9W3_COLPI</name>
<evidence type="ECO:0000256" key="1">
    <source>
        <dbReference type="ARBA" id="ARBA00004245"/>
    </source>
</evidence>
<dbReference type="GO" id="GO:0005881">
    <property type="term" value="C:cytoplasmic microtubule"/>
    <property type="evidence" value="ECO:0007669"/>
    <property type="project" value="TreeGrafter"/>
</dbReference>
<evidence type="ECO:0000313" key="7">
    <source>
        <dbReference type="EMBL" id="NWQ82551.1"/>
    </source>
</evidence>
<accession>A0A7K4S9W3</accession>
<dbReference type="Proteomes" id="UP000530263">
    <property type="component" value="Unassembled WGS sequence"/>
</dbReference>
<comment type="caution">
    <text evidence="7">The sequence shown here is derived from an EMBL/GenBank/DDBJ whole genome shotgun (WGS) entry which is preliminary data.</text>
</comment>
<dbReference type="InterPro" id="IPR026657">
    <property type="entry name" value="DDA3/GTSE-1"/>
</dbReference>
<keyword evidence="3" id="KW-0597">Phosphoprotein</keyword>
<comment type="subcellular location">
    <subcellularLocation>
        <location evidence="1">Cytoplasm</location>
        <location evidence="1">Cytoskeleton</location>
    </subcellularLocation>
</comment>
<dbReference type="CDD" id="cd21864">
    <property type="entry name" value="GTSE1_CTD"/>
    <property type="match status" value="1"/>
</dbReference>
<evidence type="ECO:0000313" key="8">
    <source>
        <dbReference type="Proteomes" id="UP000530263"/>
    </source>
</evidence>
<dbReference type="PANTHER" id="PTHR21584">
    <property type="entry name" value="DIFFERENTIAL DISPLAY AND ACTIVATED BY P53 DDA3 /G2 S PHASE EXPRESSED 1"/>
    <property type="match status" value="1"/>
</dbReference>
<evidence type="ECO:0000259" key="6">
    <source>
        <dbReference type="Pfam" id="PF15259"/>
    </source>
</evidence>
<organism evidence="7 8">
    <name type="scientific">Columbina picui</name>
    <name type="common">Picui ground-dove</name>
    <dbReference type="NCBI Taxonomy" id="115618"/>
    <lineage>
        <taxon>Eukaryota</taxon>
        <taxon>Metazoa</taxon>
        <taxon>Chordata</taxon>
        <taxon>Craniata</taxon>
        <taxon>Vertebrata</taxon>
        <taxon>Euteleostomi</taxon>
        <taxon>Archelosauria</taxon>
        <taxon>Archosauria</taxon>
        <taxon>Dinosauria</taxon>
        <taxon>Saurischia</taxon>
        <taxon>Theropoda</taxon>
        <taxon>Coelurosauria</taxon>
        <taxon>Aves</taxon>
        <taxon>Neognathae</taxon>
        <taxon>Neoaves</taxon>
        <taxon>Columbimorphae</taxon>
        <taxon>Columbiformes</taxon>
        <taxon>Columbidae</taxon>
        <taxon>Columbina</taxon>
    </lineage>
</organism>
<dbReference type="InterPro" id="IPR032768">
    <property type="entry name" value="GTSE1_N"/>
</dbReference>
<dbReference type="Pfam" id="PF15259">
    <property type="entry name" value="GTSE1_N"/>
    <property type="match status" value="1"/>
</dbReference>
<feature type="non-terminal residue" evidence="7">
    <location>
        <position position="677"/>
    </location>
</feature>
<keyword evidence="8" id="KW-1185">Reference proteome</keyword>
<feature type="region of interest" description="Disordered" evidence="5">
    <location>
        <begin position="541"/>
        <end position="563"/>
    </location>
</feature>
<dbReference type="AlphaFoldDB" id="A0A7K4S9W3"/>
<protein>
    <submittedName>
        <fullName evidence="7">GTSE1 protein</fullName>
    </submittedName>
</protein>
<feature type="domain" description="G2 and S phase-expressed protein 1 N-terminal" evidence="6">
    <location>
        <begin position="3"/>
        <end position="123"/>
    </location>
</feature>
<evidence type="ECO:0000256" key="2">
    <source>
        <dbReference type="ARBA" id="ARBA00022490"/>
    </source>
</evidence>
<evidence type="ECO:0000256" key="3">
    <source>
        <dbReference type="ARBA" id="ARBA00022553"/>
    </source>
</evidence>
<feature type="compositionally biased region" description="Polar residues" evidence="5">
    <location>
        <begin position="148"/>
        <end position="174"/>
    </location>
</feature>
<feature type="region of interest" description="Disordered" evidence="5">
    <location>
        <begin position="142"/>
        <end position="326"/>
    </location>
</feature>
<dbReference type="PANTHER" id="PTHR21584:SF10">
    <property type="entry name" value="G2 AND S PHASE-EXPRESSED PROTEIN 1"/>
    <property type="match status" value="1"/>
</dbReference>
<dbReference type="GO" id="GO:0008017">
    <property type="term" value="F:microtubule binding"/>
    <property type="evidence" value="ECO:0007669"/>
    <property type="project" value="TreeGrafter"/>
</dbReference>
<gene>
    <name evidence="7" type="primary">Gtse1</name>
    <name evidence="7" type="ORF">COLPIC_R03560</name>
</gene>
<feature type="compositionally biased region" description="Low complexity" evidence="5">
    <location>
        <begin position="287"/>
        <end position="322"/>
    </location>
</feature>
<keyword evidence="2" id="KW-0963">Cytoplasm</keyword>
<dbReference type="OrthoDB" id="10072587at2759"/>
<keyword evidence="4" id="KW-0206">Cytoskeleton</keyword>
<sequence>SGNEDEVFFGPQGHKEKCIAANIEAKKCVEKTRLPPSDEKLMWSLLTGENFVEINKEAHLLALQIQTVNENEQTKISQSEEQENKIIEKFVDDPKLKLKILGNQNIEKSPRALKRETYCVQDSTACQLPPCFQKESDKLLSDDRTHALHTSPNRSPVKTCVSPTKLATSPLTQEQKTKKINMKAPGKLPLAKPSSALGRSNLFTTEKPGSGKHTSISTQRDLNSMGSSEDPISDKSSAASEVFESSFSSSSSVQDKKALPAPSKPGLKKITHLKLPGVASGLTRRTSSVSSMNSSLNSSLPISPIGKYGKSSVPSKASVSGSRLASSTNRLGFVRPTSVSSLQAANTEKFRKQVRLSSTPKTSSAVSLAKSSASAIPSEAVSSGIQQLSSVPSLQNLCQQSKDGSATRASLCPKPRPQLLSVPTSLTKVPVKTGGTPTKKLAPKATQSHGLAFCGTPGSAMAVSTPVKTSGDGTFRNPCFPEKSVSMTPASLKRSGLPTPVRRIPGFPAVTPKSAPRMAFSPHAAPVCRSSSFSTKKILTAGSKQTKETKTQVSSEDDISPPPVLPLALDFSPEKTAAEAVEKEIKEAEVHNQLADEAEVQNQAILVDIGIDNSFPHTLECESRPLIDLSNTPEVNKIAPLKPTFSGQVKLIDLSSPLITLSPDVNKENLDSPLLKF</sequence>
<evidence type="ECO:0000256" key="5">
    <source>
        <dbReference type="SAM" id="MobiDB-lite"/>
    </source>
</evidence>
<feature type="compositionally biased region" description="Polar residues" evidence="5">
    <location>
        <begin position="212"/>
        <end position="227"/>
    </location>
</feature>
<reference evidence="7 8" key="1">
    <citation type="submission" date="2019-09" db="EMBL/GenBank/DDBJ databases">
        <title>Bird 10,000 Genomes (B10K) Project - Family phase.</title>
        <authorList>
            <person name="Zhang G."/>
        </authorList>
    </citation>
    <scope>NUCLEOTIDE SEQUENCE [LARGE SCALE GENOMIC DNA]</scope>
    <source>
        <strain evidence="7">B10K-DU-021-26</strain>
        <tissue evidence="7">Mixed tissue sample</tissue>
    </source>
</reference>